<feature type="transmembrane region" description="Helical" evidence="2">
    <location>
        <begin position="128"/>
        <end position="154"/>
    </location>
</feature>
<evidence type="ECO:0000256" key="2">
    <source>
        <dbReference type="SAM" id="Phobius"/>
    </source>
</evidence>
<evidence type="ECO:0000313" key="3">
    <source>
        <dbReference type="EMBL" id="CCD12820.1"/>
    </source>
</evidence>
<reference evidence="4" key="1">
    <citation type="submission" date="2011-07" db="EMBL/GenBank/DDBJ databases">
        <title>Divergent evolution of antigenic variation in African trypanosomes.</title>
        <authorList>
            <person name="Jackson A.P."/>
            <person name="Berry A."/>
            <person name="Allison H.C."/>
            <person name="Burton P."/>
            <person name="Anderson J."/>
            <person name="Aslett M."/>
            <person name="Brown R."/>
            <person name="Corton N."/>
            <person name="Harris D."/>
            <person name="Hauser H."/>
            <person name="Gamble J."/>
            <person name="Gilderthorp R."/>
            <person name="McQuillan J."/>
            <person name="Quail M.A."/>
            <person name="Sanders M."/>
            <person name="Van Tonder A."/>
            <person name="Ginger M.L."/>
            <person name="Donelson J.E."/>
            <person name="Field M.C."/>
            <person name="Barry J.D."/>
            <person name="Berriman M."/>
            <person name="Hertz-Fowler C."/>
        </authorList>
    </citation>
    <scope>NUCLEOTIDE SEQUENCE [LARGE SCALE GENOMIC DNA]</scope>
    <source>
        <strain evidence="4">IL3000</strain>
    </source>
</reference>
<dbReference type="PANTHER" id="PTHR24637:SF417">
    <property type="entry name" value="COL_CUTICLE_N DOMAIN-CONTAINING PROTEIN"/>
    <property type="match status" value="1"/>
</dbReference>
<protein>
    <submittedName>
        <fullName evidence="3">WGS project CAEQ00000000 data, annotated contig 1488</fullName>
    </submittedName>
</protein>
<feature type="compositionally biased region" description="Basic and acidic residues" evidence="1">
    <location>
        <begin position="684"/>
        <end position="698"/>
    </location>
</feature>
<dbReference type="EMBL" id="CAEQ01000893">
    <property type="protein sequence ID" value="CCD12820.1"/>
    <property type="molecule type" value="Genomic_DNA"/>
</dbReference>
<dbReference type="Proteomes" id="UP000000702">
    <property type="component" value="Unassembled WGS sequence"/>
</dbReference>
<feature type="compositionally biased region" description="Gly residues" evidence="1">
    <location>
        <begin position="829"/>
        <end position="838"/>
    </location>
</feature>
<name>F9W6L3_TRYCI</name>
<feature type="compositionally biased region" description="Gly residues" evidence="1">
    <location>
        <begin position="729"/>
        <end position="742"/>
    </location>
</feature>
<feature type="compositionally biased region" description="Basic and acidic residues" evidence="1">
    <location>
        <begin position="859"/>
        <end position="874"/>
    </location>
</feature>
<proteinExistence type="predicted"/>
<feature type="region of interest" description="Disordered" evidence="1">
    <location>
        <begin position="729"/>
        <end position="751"/>
    </location>
</feature>
<evidence type="ECO:0000313" key="4">
    <source>
        <dbReference type="Proteomes" id="UP000000702"/>
    </source>
</evidence>
<keyword evidence="4" id="KW-1185">Reference proteome</keyword>
<feature type="region of interest" description="Disordered" evidence="1">
    <location>
        <begin position="814"/>
        <end position="874"/>
    </location>
</feature>
<comment type="caution">
    <text evidence="3">The sequence shown here is derived from an EMBL/GenBank/DDBJ whole genome shotgun (WGS) entry which is preliminary data.</text>
</comment>
<gene>
    <name evidence="3" type="ORF">TCIL3000_0_36680</name>
</gene>
<feature type="compositionally biased region" description="Basic and acidic residues" evidence="1">
    <location>
        <begin position="666"/>
        <end position="675"/>
    </location>
</feature>
<keyword evidence="2" id="KW-0812">Transmembrane</keyword>
<feature type="region of interest" description="Disordered" evidence="1">
    <location>
        <begin position="770"/>
        <end position="795"/>
    </location>
</feature>
<reference evidence="3 4" key="2">
    <citation type="journal article" date="2012" name="Proc. Natl. Acad. Sci. U.S.A.">
        <title>Antigenic diversity is generated by distinct evolutionary mechanisms in African trypanosome species.</title>
        <authorList>
            <person name="Jackson A.P."/>
            <person name="Berry A."/>
            <person name="Aslett M."/>
            <person name="Allison H.C."/>
            <person name="Burton P."/>
            <person name="Vavrova-Anderson J."/>
            <person name="Brown R."/>
            <person name="Browne H."/>
            <person name="Corton N."/>
            <person name="Hauser H."/>
            <person name="Gamble J."/>
            <person name="Gilderthorp R."/>
            <person name="Marcello L."/>
            <person name="McQuillan J."/>
            <person name="Otto T.D."/>
            <person name="Quail M.A."/>
            <person name="Sanders M.J."/>
            <person name="van Tonder A."/>
            <person name="Ginger M.L."/>
            <person name="Field M.C."/>
            <person name="Barry J.D."/>
            <person name="Hertz-Fowler C."/>
            <person name="Berriman M."/>
        </authorList>
    </citation>
    <scope>NUCLEOTIDE SEQUENCE [LARGE SCALE GENOMIC DNA]</scope>
    <source>
        <strain evidence="3 4">IL3000</strain>
    </source>
</reference>
<keyword evidence="2" id="KW-1133">Transmembrane helix</keyword>
<sequence>MAQEEDTIDATNSLVFYLKDLSVVGGSHPLAEQKSEIKKIAAIVRRHVKGGYPPYIEEALWPFLPVLRHAKETADRRRDISFEELLLILGFAVATNEDFEDPAAVREMKEWAESIRDRCKTVDGIRALSIFTGLFMLHGPSLSFYFFLVCGLAFDVRRGIHAFKEAWEKWLMGAMEQGSPEKDKECVEAFVNVGVRTVAAGFWTLEFVLEDGGRFDHALKDILGVEFPLPEGPEYKKLLNEYVGRVQEHFGSFVEPIAEILEVTQIEIVKVNKYVNALDTLRNIIEEKPPNPSPEGENWLAQPLSRLLDVVDHVVTTVVEASGDPSRRAAILKHVQTSLECVQGFLVPREPIDLPDQPLEEEKQLLSTDKVVERFRKAVEKGREQRDCVRSAVRELLDSRLKDVNSAVYLREKDAVLKEIQKNLVSEEQPREGCGQCGKPNRRNRCSVCLMLVLSGEDDSGKRCYEKVKAHLRPGNEIQYLSLREIIDSEFNHFLEIKVSQIVKEVSDMRDRIYKLEHRLQDVVVMNEQDRKEIKDIEGNIPEVWPEELKKLFKDRIGALKKVNNKKVERRKKLYCKSQGDSLVISKYSLKISEVNRCLQEYSIENYKELVLVGELEIITDAKLRCLPGINVTVLTRTIRLEEGGCELRGKGSLSFTIDTSGRNGDAGERGRRGADYNSRCSRGGKDSEDGEDGERGGDGTPGQSAGHVCLIANMVLNGKIVVLANGGNGGKGGDGGNGGKGKNGKDGKDGEERLFARRAPRKHPMALLAYPKSPPVAPGRGGNAGRAGRRGGGGYKGDVKLTDCIQEFVETHAEDGKAGEPGKVGTPGEPGDGGRFGKGYLRVWEERGKPPARGPTWEPRRADARMEDTSKEAASKILGCSTRDISRPTEGLYLSNTNVEKARFPSGMPTDDDTLVDGRIVSRVSLRGKRAEANQAIDSAERKEKSHMNSDRYAGSDDELKRVIDDILKGDSVASDLQKQSSAVGEFYRNVEKPLRDIKLHAVRLTNVITSTECAEHIHTTQAYRSNTLRDSTTVYQARSLSPQWPRVGSCGLLKSIRRMETFQKYNDHLACGGSPGLTVEFVRCCVKFIGELCEEHKDRLVEGYAQTFAEKLRKAMQTHIKTERNCEVLLQLYISLGGGKDTFHDGPIRQACLRQLYVAHVEMSLWDRKFTEIQSMTEARRAARRLRTCDPTLFDKLVRDAGACPMCPQKVLKTLREHPTDWQQKMRRFGMDVEQLISKTLGKHDDKAREHPCVMQVCDNFANGLRDSPEHEVWAEEPTLFIFQWLRKMNQERANGILHTFHGLFVGEGKACGTIFLNKHTLHNGMTVDMALRLILVWADFLLAKLCLSGSGVLNYVVDLLNLSIADKRSLEELRNTEGQPKPLWSRVGECIASHATFDDLVHNRNKLMQTIHGTPLTQKPTTAQRFLLSFLNTTERCRLSAILRDALKKGWSLSLLETCLCEYVHPPPSGGGGWNRGERSAEIILEILMDRTGIQLPSPEDCGKCQERLKNPIKRAYKIIEKGRYVEQRRQVAERLQIKEDEMTVEAFAETVERQIQQSMRASRLWHLHEKLITLYNRQCKQPDIVECNHREPLSEDIINKLRDLEKGISAKPPRPISLEKLLSLFEEVEPFLAHESVTQPAI</sequence>
<dbReference type="VEuPathDB" id="TriTrypDB:TcIL3000_0_36680"/>
<feature type="region of interest" description="Disordered" evidence="1">
    <location>
        <begin position="659"/>
        <end position="703"/>
    </location>
</feature>
<dbReference type="PANTHER" id="PTHR24637">
    <property type="entry name" value="COLLAGEN"/>
    <property type="match status" value="1"/>
</dbReference>
<keyword evidence="2" id="KW-0472">Membrane</keyword>
<organism evidence="3 4">
    <name type="scientific">Trypanosoma congolense (strain IL3000)</name>
    <dbReference type="NCBI Taxonomy" id="1068625"/>
    <lineage>
        <taxon>Eukaryota</taxon>
        <taxon>Discoba</taxon>
        <taxon>Euglenozoa</taxon>
        <taxon>Kinetoplastea</taxon>
        <taxon>Metakinetoplastina</taxon>
        <taxon>Trypanosomatida</taxon>
        <taxon>Trypanosomatidae</taxon>
        <taxon>Trypanosoma</taxon>
        <taxon>Nannomonas</taxon>
    </lineage>
</organism>
<accession>F9W6L3</accession>
<feature type="compositionally biased region" description="Gly residues" evidence="1">
    <location>
        <begin position="780"/>
        <end position="795"/>
    </location>
</feature>
<evidence type="ECO:0000256" key="1">
    <source>
        <dbReference type="SAM" id="MobiDB-lite"/>
    </source>
</evidence>